<sequence length="574" mass="64532">MAPPSSSSDPSSPISPSSSSSTSSSLCTKPLLFSACEFRRLATTYKTPFHVYDAQSIRQRCRDLKEAFSWLKEKTDNPSSCFRNFFAVKANPNPYILRLLAEEECLGADCSSLPELLLAQSVGMTGEDVFFTSNNTPLSEFLYAKKIGAILNLDDISHLYFLEEQLKASESQREQEGGGMKGHHDKASHAQQHHGLPSILSFRYNPGQERSLMDEENRCFIGNPHEAKYGLTKSQLFEGLAYAKKNGVSRFCLHTMIISNCIYTPDLVQTAKMMFTLAVEVYQQLNIHIELINLGGGLGIPYRPNERPLDLTSLSAEIKRLYETILEANGLKAIKLAFECGRYITAESGCLVTRVIHQKDTYKKYIGVDACMANLMRPGMYGAYHHITAIPDRERSFPHLPSNRNLFKKKELVHEKDGDKQTQEEGGENKDKIKCRKVQRVYDVVGGLCENNDKFAVDREFEEDVEIGDLLVIHDTGAHGHCMGFNYNGKLRSAEYLRHGENDYTEIRRREEISDLFATVSSFPGLSDLVANSNAVDTHLFKHLERKNLNGKKFENGYPPSHAPSVLRSRASES</sequence>
<keyword evidence="3 5" id="KW-0663">Pyridoxal phosphate</keyword>
<gene>
    <name evidence="8" type="ORF">CSUI_010096</name>
</gene>
<dbReference type="AlphaFoldDB" id="A0A2C6KG39"/>
<evidence type="ECO:0000256" key="2">
    <source>
        <dbReference type="ARBA" id="ARBA00022793"/>
    </source>
</evidence>
<keyword evidence="9" id="KW-1185">Reference proteome</keyword>
<dbReference type="SUPFAM" id="SSF50621">
    <property type="entry name" value="Alanine racemase C-terminal domain-like"/>
    <property type="match status" value="1"/>
</dbReference>
<reference evidence="8 9" key="1">
    <citation type="journal article" date="2017" name="Int. J. Parasitol.">
        <title>The genome of the protozoan parasite Cystoisospora suis and a reverse vaccinology approach to identify vaccine candidates.</title>
        <authorList>
            <person name="Palmieri N."/>
            <person name="Shrestha A."/>
            <person name="Ruttkowski B."/>
            <person name="Beck T."/>
            <person name="Vogl C."/>
            <person name="Tomley F."/>
            <person name="Blake D.P."/>
            <person name="Joachim A."/>
        </authorList>
    </citation>
    <scope>NUCLEOTIDE SEQUENCE [LARGE SCALE GENOMIC DNA]</scope>
    <source>
        <strain evidence="8 9">Wien I</strain>
    </source>
</reference>
<dbReference type="Gene3D" id="3.20.20.10">
    <property type="entry name" value="Alanine racemase"/>
    <property type="match status" value="1"/>
</dbReference>
<dbReference type="Pfam" id="PF02784">
    <property type="entry name" value="Orn_Arg_deC_N"/>
    <property type="match status" value="1"/>
</dbReference>
<evidence type="ECO:0000256" key="5">
    <source>
        <dbReference type="PIRSR" id="PIRSR600183-50"/>
    </source>
</evidence>
<name>A0A2C6KG39_9APIC</name>
<dbReference type="RefSeq" id="XP_067917821.1">
    <property type="nucleotide sequence ID" value="XM_068070201.1"/>
</dbReference>
<dbReference type="InterPro" id="IPR002986">
    <property type="entry name" value="DAP_deCOOHase_LysA"/>
</dbReference>
<keyword evidence="2" id="KW-0210">Decarboxylase</keyword>
<feature type="compositionally biased region" description="Low complexity" evidence="6">
    <location>
        <begin position="1"/>
        <end position="25"/>
    </location>
</feature>
<dbReference type="VEuPathDB" id="ToxoDB:CSUI_010096"/>
<dbReference type="EMBL" id="MIGC01006652">
    <property type="protein sequence ID" value="PHJ16089.1"/>
    <property type="molecule type" value="Genomic_DNA"/>
</dbReference>
<evidence type="ECO:0000259" key="7">
    <source>
        <dbReference type="Pfam" id="PF02784"/>
    </source>
</evidence>
<dbReference type="Proteomes" id="UP000221165">
    <property type="component" value="Unassembled WGS sequence"/>
</dbReference>
<evidence type="ECO:0000256" key="3">
    <source>
        <dbReference type="ARBA" id="ARBA00022898"/>
    </source>
</evidence>
<organism evidence="8 9">
    <name type="scientific">Cystoisospora suis</name>
    <dbReference type="NCBI Taxonomy" id="483139"/>
    <lineage>
        <taxon>Eukaryota</taxon>
        <taxon>Sar</taxon>
        <taxon>Alveolata</taxon>
        <taxon>Apicomplexa</taxon>
        <taxon>Conoidasida</taxon>
        <taxon>Coccidia</taxon>
        <taxon>Eucoccidiorida</taxon>
        <taxon>Eimeriorina</taxon>
        <taxon>Sarcocystidae</taxon>
        <taxon>Cystoisospora</taxon>
    </lineage>
</organism>
<evidence type="ECO:0000256" key="6">
    <source>
        <dbReference type="SAM" id="MobiDB-lite"/>
    </source>
</evidence>
<accession>A0A2C6KG39</accession>
<evidence type="ECO:0000256" key="1">
    <source>
        <dbReference type="ARBA" id="ARBA00001933"/>
    </source>
</evidence>
<proteinExistence type="predicted"/>
<comment type="cofactor">
    <cofactor evidence="1 5">
        <name>pyridoxal 5'-phosphate</name>
        <dbReference type="ChEBI" id="CHEBI:597326"/>
    </cofactor>
</comment>
<keyword evidence="4" id="KW-0456">Lyase</keyword>
<dbReference type="PANTHER" id="PTHR43727:SF2">
    <property type="entry name" value="GROUP IV DECARBOXYLASE"/>
    <property type="match status" value="1"/>
</dbReference>
<dbReference type="InterPro" id="IPR022644">
    <property type="entry name" value="De-COase2_N"/>
</dbReference>
<dbReference type="PRINTS" id="PR01179">
    <property type="entry name" value="ODADCRBXLASE"/>
</dbReference>
<feature type="region of interest" description="Disordered" evidence="6">
    <location>
        <begin position="552"/>
        <end position="574"/>
    </location>
</feature>
<dbReference type="PANTHER" id="PTHR43727">
    <property type="entry name" value="DIAMINOPIMELATE DECARBOXYLASE"/>
    <property type="match status" value="1"/>
</dbReference>
<protein>
    <submittedName>
        <fullName evidence="8">Diaminopimelate decarboxylase</fullName>
    </submittedName>
</protein>
<dbReference type="CDD" id="cd06828">
    <property type="entry name" value="PLPDE_III_DapDC"/>
    <property type="match status" value="1"/>
</dbReference>
<evidence type="ECO:0000313" key="9">
    <source>
        <dbReference type="Proteomes" id="UP000221165"/>
    </source>
</evidence>
<feature type="active site" description="Proton donor" evidence="5">
    <location>
        <position position="449"/>
    </location>
</feature>
<comment type="caution">
    <text evidence="8">The sequence shown here is derived from an EMBL/GenBank/DDBJ whole genome shotgun (WGS) entry which is preliminary data.</text>
</comment>
<evidence type="ECO:0000256" key="4">
    <source>
        <dbReference type="ARBA" id="ARBA00023239"/>
    </source>
</evidence>
<feature type="region of interest" description="Disordered" evidence="6">
    <location>
        <begin position="1"/>
        <end position="26"/>
    </location>
</feature>
<dbReference type="GO" id="GO:0008836">
    <property type="term" value="F:diaminopimelate decarboxylase activity"/>
    <property type="evidence" value="ECO:0007669"/>
    <property type="project" value="InterPro"/>
</dbReference>
<feature type="region of interest" description="Disordered" evidence="6">
    <location>
        <begin position="411"/>
        <end position="430"/>
    </location>
</feature>
<dbReference type="InterPro" id="IPR000183">
    <property type="entry name" value="Orn/DAP/Arg_de-COase"/>
</dbReference>
<dbReference type="InterPro" id="IPR029066">
    <property type="entry name" value="PLP-binding_barrel"/>
</dbReference>
<dbReference type="GO" id="GO:0009089">
    <property type="term" value="P:lysine biosynthetic process via diaminopimelate"/>
    <property type="evidence" value="ECO:0007669"/>
    <property type="project" value="InterPro"/>
</dbReference>
<dbReference type="InterPro" id="IPR022653">
    <property type="entry name" value="De-COase2_pyr-phos_BS"/>
</dbReference>
<dbReference type="OrthoDB" id="5034579at2759"/>
<dbReference type="PROSITE" id="PS00878">
    <property type="entry name" value="ODR_DC_2_1"/>
    <property type="match status" value="1"/>
</dbReference>
<feature type="modified residue" description="N6-(pyridoxal phosphate)lysine" evidence="5">
    <location>
        <position position="89"/>
    </location>
</feature>
<evidence type="ECO:0000313" key="8">
    <source>
        <dbReference type="EMBL" id="PHJ16089.1"/>
    </source>
</evidence>
<dbReference type="InterPro" id="IPR009006">
    <property type="entry name" value="Ala_racemase/Decarboxylase_C"/>
</dbReference>
<dbReference type="GeneID" id="94433412"/>
<feature type="region of interest" description="Disordered" evidence="6">
    <location>
        <begin position="171"/>
        <end position="194"/>
    </location>
</feature>
<dbReference type="Gene3D" id="2.40.37.10">
    <property type="entry name" value="Lyase, Ornithine Decarboxylase, Chain A, domain 1"/>
    <property type="match status" value="1"/>
</dbReference>
<feature type="domain" description="Orn/DAP/Arg decarboxylase 2 N-terminal" evidence="7">
    <location>
        <begin position="62"/>
        <end position="346"/>
    </location>
</feature>
<dbReference type="SUPFAM" id="SSF51419">
    <property type="entry name" value="PLP-binding barrel"/>
    <property type="match status" value="1"/>
</dbReference>